<keyword evidence="1" id="KW-1133">Transmembrane helix</keyword>
<protein>
    <submittedName>
        <fullName evidence="2">CU044_5270 family protein</fullName>
    </submittedName>
</protein>
<dbReference type="RefSeq" id="WP_390226542.1">
    <property type="nucleotide sequence ID" value="NZ_JBHSCN010000001.1"/>
</dbReference>
<dbReference type="NCBIfam" id="NF038083">
    <property type="entry name" value="CU044_5270_fam"/>
    <property type="match status" value="1"/>
</dbReference>
<keyword evidence="3" id="KW-1185">Reference proteome</keyword>
<evidence type="ECO:0000256" key="1">
    <source>
        <dbReference type="SAM" id="Phobius"/>
    </source>
</evidence>
<keyword evidence="1" id="KW-0812">Transmembrane</keyword>
<reference evidence="3" key="1">
    <citation type="journal article" date="2019" name="Int. J. Syst. Evol. Microbiol.">
        <title>The Global Catalogue of Microorganisms (GCM) 10K type strain sequencing project: providing services to taxonomists for standard genome sequencing and annotation.</title>
        <authorList>
            <consortium name="The Broad Institute Genomics Platform"/>
            <consortium name="The Broad Institute Genome Sequencing Center for Infectious Disease"/>
            <person name="Wu L."/>
            <person name="Ma J."/>
        </authorList>
    </citation>
    <scope>NUCLEOTIDE SEQUENCE [LARGE SCALE GENOMIC DNA]</scope>
    <source>
        <strain evidence="3">CGMCC 1.10363</strain>
    </source>
</reference>
<gene>
    <name evidence="2" type="ORF">ACFOYW_00300</name>
</gene>
<accession>A0ABV8PZY0</accession>
<keyword evidence="1" id="KW-0472">Membrane</keyword>
<dbReference type="EMBL" id="JBHSCN010000001">
    <property type="protein sequence ID" value="MFC4241796.1"/>
    <property type="molecule type" value="Genomic_DNA"/>
</dbReference>
<organism evidence="2 3">
    <name type="scientific">Gryllotalpicola reticulitermitis</name>
    <dbReference type="NCBI Taxonomy" id="1184153"/>
    <lineage>
        <taxon>Bacteria</taxon>
        <taxon>Bacillati</taxon>
        <taxon>Actinomycetota</taxon>
        <taxon>Actinomycetes</taxon>
        <taxon>Micrococcales</taxon>
        <taxon>Microbacteriaceae</taxon>
        <taxon>Gryllotalpicola</taxon>
    </lineage>
</organism>
<comment type="caution">
    <text evidence="2">The sequence shown here is derived from an EMBL/GenBank/DDBJ whole genome shotgun (WGS) entry which is preliminary data.</text>
</comment>
<dbReference type="InterPro" id="IPR047789">
    <property type="entry name" value="CU044_5270-like"/>
</dbReference>
<sequence length="385" mass="40350">MTPHIDSPVLPDEAEFDRMRAEILARIDTESLEAGAHVPSRKRRRARVPRRRVGWRRAGWSAGGAVLILSVAGVLVATNVIGLPGSRVGASPAAAAVLNSAADVAVHESDPVVAPGQYLKIETTAVSTEGTPSYQTQETDVQYIPADRSKTWIWVQGATTVYKTFGPASAAAAKAKTDPDAAASWIPGVGGRYYGSPIPADDADMAPLPADPTQLLNYIYDHTRGQGDSRNGEAFVWIADRLTSGTVPASIRATMFRTAAMIPGVVVTDQTANLDGRTGVAVGYTDTTDDNRQDLIVDPSTGAFIGERDVRVAATSNLPGGSVWESTAVTTSVVDSAPHATADGGFNSTGCTANFWTETINGTVLNTGINPGSNGQPAAYECPNN</sequence>
<evidence type="ECO:0000313" key="3">
    <source>
        <dbReference type="Proteomes" id="UP001595900"/>
    </source>
</evidence>
<feature type="transmembrane region" description="Helical" evidence="1">
    <location>
        <begin position="60"/>
        <end position="82"/>
    </location>
</feature>
<dbReference type="Proteomes" id="UP001595900">
    <property type="component" value="Unassembled WGS sequence"/>
</dbReference>
<name>A0ABV8PZY0_9MICO</name>
<evidence type="ECO:0000313" key="2">
    <source>
        <dbReference type="EMBL" id="MFC4241796.1"/>
    </source>
</evidence>
<proteinExistence type="predicted"/>